<reference evidence="17 18" key="1">
    <citation type="submission" date="2019-08" db="EMBL/GenBank/DDBJ databases">
        <title>Hyperibacter terrae gen. nov., sp. nov. and Hyperibacter viscosus sp. nov., two new members in the family Rhodospirillaceae isolated from the rhizosphere of Hypericum perforatum.</title>
        <authorList>
            <person name="Noviana Z."/>
        </authorList>
    </citation>
    <scope>NUCLEOTIDE SEQUENCE [LARGE SCALE GENOMIC DNA]</scope>
    <source>
        <strain evidence="17 18">R5913</strain>
    </source>
</reference>
<dbReference type="InterPro" id="IPR034804">
    <property type="entry name" value="SQR/QFR_C/D"/>
</dbReference>
<evidence type="ECO:0000313" key="18">
    <source>
        <dbReference type="Proteomes" id="UP000326202"/>
    </source>
</evidence>
<evidence type="ECO:0000256" key="8">
    <source>
        <dbReference type="ARBA" id="ARBA00022532"/>
    </source>
</evidence>
<evidence type="ECO:0000256" key="9">
    <source>
        <dbReference type="ARBA" id="ARBA00022617"/>
    </source>
</evidence>
<keyword evidence="8" id="KW-0816">Tricarboxylic acid cycle</keyword>
<evidence type="ECO:0000256" key="6">
    <source>
        <dbReference type="ARBA" id="ARBA00019425"/>
    </source>
</evidence>
<dbReference type="AlphaFoldDB" id="A0A5J6MLC2"/>
<evidence type="ECO:0000256" key="11">
    <source>
        <dbReference type="ARBA" id="ARBA00022723"/>
    </source>
</evidence>
<dbReference type="Gene3D" id="1.20.1300.10">
    <property type="entry name" value="Fumarate reductase/succinate dehydrogenase, transmembrane subunit"/>
    <property type="match status" value="1"/>
</dbReference>
<feature type="transmembrane region" description="Helical" evidence="16">
    <location>
        <begin position="31"/>
        <end position="52"/>
    </location>
</feature>
<dbReference type="GO" id="GO:0046872">
    <property type="term" value="F:metal ion binding"/>
    <property type="evidence" value="ECO:0007669"/>
    <property type="project" value="UniProtKB-KW"/>
</dbReference>
<sequence>MNRSSFRSPLGRAIGLGSAKSGSQHWLVQRVTAVALVPLTLWFVASIIAHAGSDYTTFIAWLRTPFAAGGMILLLIALFHHAALGLQVVIEDYVHSGARFAAVIAIQLCCYGLAVTGIVATLRIAFGG</sequence>
<keyword evidence="15 16" id="KW-0472">Membrane</keyword>
<keyword evidence="14" id="KW-0408">Iron</keyword>
<evidence type="ECO:0000256" key="15">
    <source>
        <dbReference type="ARBA" id="ARBA00023136"/>
    </source>
</evidence>
<feature type="transmembrane region" description="Helical" evidence="16">
    <location>
        <begin position="58"/>
        <end position="79"/>
    </location>
</feature>
<comment type="function">
    <text evidence="2">Membrane-anchoring subunit of succinate dehydrogenase (SDH).</text>
</comment>
<dbReference type="GO" id="GO:0016020">
    <property type="term" value="C:membrane"/>
    <property type="evidence" value="ECO:0007669"/>
    <property type="project" value="UniProtKB-SubCell"/>
</dbReference>
<evidence type="ECO:0000256" key="14">
    <source>
        <dbReference type="ARBA" id="ARBA00023004"/>
    </source>
</evidence>
<comment type="subcellular location">
    <subcellularLocation>
        <location evidence="3">Membrane</location>
        <topology evidence="3">Multi-pass membrane protein</topology>
    </subcellularLocation>
</comment>
<keyword evidence="9" id="KW-0349">Heme</keyword>
<keyword evidence="7" id="KW-0813">Transport</keyword>
<evidence type="ECO:0000256" key="10">
    <source>
        <dbReference type="ARBA" id="ARBA00022692"/>
    </source>
</evidence>
<accession>A0A5J6MLC2</accession>
<gene>
    <name evidence="17" type="ORF">FRZ44_33250</name>
</gene>
<organism evidence="17 18">
    <name type="scientific">Hypericibacter terrae</name>
    <dbReference type="NCBI Taxonomy" id="2602015"/>
    <lineage>
        <taxon>Bacteria</taxon>
        <taxon>Pseudomonadati</taxon>
        <taxon>Pseudomonadota</taxon>
        <taxon>Alphaproteobacteria</taxon>
        <taxon>Rhodospirillales</taxon>
        <taxon>Dongiaceae</taxon>
        <taxon>Hypericibacter</taxon>
    </lineage>
</organism>
<comment type="pathway">
    <text evidence="4">Carbohydrate metabolism; tricarboxylic acid cycle.</text>
</comment>
<dbReference type="KEGG" id="htq:FRZ44_33250"/>
<dbReference type="NCBIfam" id="TIGR02968">
    <property type="entry name" value="succ_dehyd_anc"/>
    <property type="match status" value="1"/>
</dbReference>
<name>A0A5J6MLC2_9PROT</name>
<dbReference type="SUPFAM" id="SSF81343">
    <property type="entry name" value="Fumarate reductase respiratory complex transmembrane subunits"/>
    <property type="match status" value="1"/>
</dbReference>
<keyword evidence="18" id="KW-1185">Reference proteome</keyword>
<dbReference type="GO" id="GO:0006099">
    <property type="term" value="P:tricarboxylic acid cycle"/>
    <property type="evidence" value="ECO:0007669"/>
    <property type="project" value="UniProtKB-UniPathway"/>
</dbReference>
<keyword evidence="13 16" id="KW-1133">Transmembrane helix</keyword>
<dbReference type="RefSeq" id="WP_151178223.1">
    <property type="nucleotide sequence ID" value="NZ_CP042906.1"/>
</dbReference>
<feature type="transmembrane region" description="Helical" evidence="16">
    <location>
        <begin position="100"/>
        <end position="126"/>
    </location>
</feature>
<dbReference type="Proteomes" id="UP000326202">
    <property type="component" value="Chromosome"/>
</dbReference>
<evidence type="ECO:0000256" key="16">
    <source>
        <dbReference type="SAM" id="Phobius"/>
    </source>
</evidence>
<keyword evidence="11" id="KW-0479">Metal-binding</keyword>
<evidence type="ECO:0000256" key="1">
    <source>
        <dbReference type="ARBA" id="ARBA00001971"/>
    </source>
</evidence>
<dbReference type="GO" id="GO:0020037">
    <property type="term" value="F:heme binding"/>
    <property type="evidence" value="ECO:0007669"/>
    <property type="project" value="InterPro"/>
</dbReference>
<evidence type="ECO:0000256" key="12">
    <source>
        <dbReference type="ARBA" id="ARBA00022982"/>
    </source>
</evidence>
<comment type="subunit">
    <text evidence="5">Part of an enzyme complex containing four subunits: a flavoprotein, an iron-sulfur protein, plus two membrane-anchoring proteins, SdhC and SdhD.</text>
</comment>
<evidence type="ECO:0000256" key="2">
    <source>
        <dbReference type="ARBA" id="ARBA00004050"/>
    </source>
</evidence>
<proteinExistence type="predicted"/>
<dbReference type="EMBL" id="CP042906">
    <property type="protein sequence ID" value="QEX18021.1"/>
    <property type="molecule type" value="Genomic_DNA"/>
</dbReference>
<evidence type="ECO:0000256" key="3">
    <source>
        <dbReference type="ARBA" id="ARBA00004141"/>
    </source>
</evidence>
<keyword evidence="10 16" id="KW-0812">Transmembrane</keyword>
<comment type="cofactor">
    <cofactor evidence="1">
        <name>heme</name>
        <dbReference type="ChEBI" id="CHEBI:30413"/>
    </cofactor>
</comment>
<dbReference type="InterPro" id="IPR000701">
    <property type="entry name" value="SuccDH_FuR_B_TM-su"/>
</dbReference>
<dbReference type="CDD" id="cd03495">
    <property type="entry name" value="SQR_TypeC_SdhD_like"/>
    <property type="match status" value="1"/>
</dbReference>
<dbReference type="UniPathway" id="UPA00223"/>
<dbReference type="OrthoDB" id="9809280at2"/>
<keyword evidence="12" id="KW-0249">Electron transport</keyword>
<protein>
    <recommendedName>
        <fullName evidence="6">Succinate dehydrogenase hydrophobic membrane anchor subunit</fullName>
    </recommendedName>
</protein>
<evidence type="ECO:0000256" key="5">
    <source>
        <dbReference type="ARBA" id="ARBA00011558"/>
    </source>
</evidence>
<evidence type="ECO:0000256" key="7">
    <source>
        <dbReference type="ARBA" id="ARBA00022448"/>
    </source>
</evidence>
<evidence type="ECO:0000256" key="13">
    <source>
        <dbReference type="ARBA" id="ARBA00022989"/>
    </source>
</evidence>
<dbReference type="Pfam" id="PF01127">
    <property type="entry name" value="Sdh_cyt"/>
    <property type="match status" value="1"/>
</dbReference>
<evidence type="ECO:0000256" key="4">
    <source>
        <dbReference type="ARBA" id="ARBA00005163"/>
    </source>
</evidence>
<dbReference type="InterPro" id="IPR014312">
    <property type="entry name" value="Succ_DH_anchor"/>
</dbReference>
<evidence type="ECO:0000313" key="17">
    <source>
        <dbReference type="EMBL" id="QEX18021.1"/>
    </source>
</evidence>